<dbReference type="InterPro" id="IPR020930">
    <property type="entry name" value="Ribosomal_uL5_bac-type"/>
</dbReference>
<feature type="domain" description="Large ribosomal subunit protein bL25 L25" evidence="7">
    <location>
        <begin position="7"/>
        <end position="93"/>
    </location>
</feature>
<evidence type="ECO:0000313" key="10">
    <source>
        <dbReference type="Proteomes" id="UP000185434"/>
    </source>
</evidence>
<dbReference type="InterPro" id="IPR011035">
    <property type="entry name" value="Ribosomal_bL25/Gln-tRNA_synth"/>
</dbReference>
<dbReference type="InterPro" id="IPR037121">
    <property type="entry name" value="Ribosomal_bL25_C"/>
</dbReference>
<proteinExistence type="inferred from homology"/>
<feature type="compositionally biased region" description="Acidic residues" evidence="6">
    <location>
        <begin position="181"/>
        <end position="212"/>
    </location>
</feature>
<evidence type="ECO:0000256" key="3">
    <source>
        <dbReference type="ARBA" id="ARBA00022980"/>
    </source>
</evidence>
<comment type="subunit">
    <text evidence="5">Part of the 50S ribosomal subunit; part of the 5S rRNA/L5/L18/L25 subcomplex. Contacts the 5S rRNA. Binds to the 5S rRNA independently of L5 and L18.</text>
</comment>
<keyword evidence="1 5" id="KW-0699">rRNA-binding</keyword>
<dbReference type="PANTHER" id="PTHR33284">
    <property type="entry name" value="RIBOSOMAL PROTEIN L25/GLN-TRNA SYNTHETASE, ANTI-CODON-BINDING DOMAIN-CONTAINING PROTEIN"/>
    <property type="match status" value="1"/>
</dbReference>
<accession>A0A1L7CRU4</accession>
<dbReference type="Pfam" id="PF14693">
    <property type="entry name" value="Ribosomal_TL5_C"/>
    <property type="match status" value="1"/>
</dbReference>
<dbReference type="GO" id="GO:0022625">
    <property type="term" value="C:cytosolic large ribosomal subunit"/>
    <property type="evidence" value="ECO:0007669"/>
    <property type="project" value="TreeGrafter"/>
</dbReference>
<dbReference type="RefSeq" id="WP_075663532.1">
    <property type="nucleotide sequence ID" value="NZ_CP009247.1"/>
</dbReference>
<evidence type="ECO:0000313" key="9">
    <source>
        <dbReference type="EMBL" id="APT88556.1"/>
    </source>
</evidence>
<keyword evidence="4 5" id="KW-0687">Ribonucleoprotein</keyword>
<dbReference type="NCBIfam" id="TIGR00731">
    <property type="entry name" value="bL25_bact_ctc"/>
    <property type="match status" value="1"/>
</dbReference>
<dbReference type="GO" id="GO:0006412">
    <property type="term" value="P:translation"/>
    <property type="evidence" value="ECO:0007669"/>
    <property type="project" value="UniProtKB-UniRule"/>
</dbReference>
<dbReference type="KEGG" id="cfk:CFRA_03865"/>
<evidence type="ECO:0000256" key="4">
    <source>
        <dbReference type="ARBA" id="ARBA00023274"/>
    </source>
</evidence>
<sequence length="212" mass="23422">MADYKTLQAEPRTEFGKGAARRLRREWRVPGVIYSGDTETIHFSLPLLDIQSLVRNHGVNAIVEIELEGEKHLTMVKHVDQNVLTFDIDHVDLLAIKRGEKVEVEVPIVVEGEPQAGTIAVQDAYELLVEADVLNIPEEIVVSVEGLEIDTKITAGDLQMPGNTTLIADPETLIASISWPEPEEDEDAEEEAAEEIDETDASEVEATEEDAD</sequence>
<dbReference type="HAMAP" id="MF_01334">
    <property type="entry name" value="Ribosomal_bL25_CTC"/>
    <property type="match status" value="1"/>
</dbReference>
<protein>
    <recommendedName>
        <fullName evidence="5">Large ribosomal subunit protein bL25</fullName>
    </recommendedName>
    <alternativeName>
        <fullName evidence="5">General stress protein CTC</fullName>
    </alternativeName>
</protein>
<dbReference type="SUPFAM" id="SSF50715">
    <property type="entry name" value="Ribosomal protein L25-like"/>
    <property type="match status" value="1"/>
</dbReference>
<dbReference type="Proteomes" id="UP000185434">
    <property type="component" value="Chromosome"/>
</dbReference>
<keyword evidence="2 5" id="KW-0694">RNA-binding</keyword>
<gene>
    <name evidence="5" type="primary">rplY</name>
    <name evidence="5" type="synonym">ctc</name>
    <name evidence="9" type="ORF">CFRA_03865</name>
</gene>
<dbReference type="AlphaFoldDB" id="A0A1L7CRU4"/>
<evidence type="ECO:0000259" key="7">
    <source>
        <dbReference type="Pfam" id="PF01386"/>
    </source>
</evidence>
<dbReference type="OrthoDB" id="5242980at2"/>
<dbReference type="Gene3D" id="2.170.120.20">
    <property type="entry name" value="Ribosomal protein L25, beta domain"/>
    <property type="match status" value="1"/>
</dbReference>
<comment type="similarity">
    <text evidence="5">Belongs to the bacterial ribosomal protein bL25 family. CTC subfamily.</text>
</comment>
<dbReference type="NCBIfam" id="NF004131">
    <property type="entry name" value="PRK05618.2-1"/>
    <property type="match status" value="1"/>
</dbReference>
<feature type="region of interest" description="Disordered" evidence="6">
    <location>
        <begin position="178"/>
        <end position="212"/>
    </location>
</feature>
<dbReference type="PANTHER" id="PTHR33284:SF1">
    <property type="entry name" value="RIBOSOMAL PROTEIN L25_GLN-TRNA SYNTHETASE, ANTI-CODON-BINDING DOMAIN-CONTAINING PROTEIN"/>
    <property type="match status" value="1"/>
</dbReference>
<dbReference type="Pfam" id="PF01386">
    <property type="entry name" value="Ribosomal_L25p"/>
    <property type="match status" value="1"/>
</dbReference>
<dbReference type="InterPro" id="IPR020056">
    <property type="entry name" value="Rbsml_bL25/Gln-tRNA_synth_N"/>
</dbReference>
<name>A0A1L7CRU4_9CORY</name>
<keyword evidence="3 5" id="KW-0689">Ribosomal protein</keyword>
<dbReference type="InterPro" id="IPR001021">
    <property type="entry name" value="Ribosomal_bL25_long"/>
</dbReference>
<reference evidence="9 10" key="1">
    <citation type="submission" date="2014-08" db="EMBL/GenBank/DDBJ databases">
        <title>Complete genome sequence of Corynebacterium frankenforstense ST18(T) (=DSM 45800(T)), isolated from raw cow milk.</title>
        <authorList>
            <person name="Ruckert C."/>
            <person name="Albersmeier A."/>
            <person name="Winkler A."/>
            <person name="Lipski A."/>
            <person name="Kalinowski J."/>
        </authorList>
    </citation>
    <scope>NUCLEOTIDE SEQUENCE [LARGE SCALE GENOMIC DNA]</scope>
    <source>
        <strain evidence="9 10">ST18</strain>
    </source>
</reference>
<evidence type="ECO:0000256" key="1">
    <source>
        <dbReference type="ARBA" id="ARBA00022730"/>
    </source>
</evidence>
<keyword evidence="10" id="KW-1185">Reference proteome</keyword>
<comment type="function">
    <text evidence="5">This is one of the proteins that binds to the 5S RNA in the ribosome where it forms part of the central protuberance.</text>
</comment>
<feature type="domain" description="Large ribosomal subunit protein bL25 beta" evidence="8">
    <location>
        <begin position="101"/>
        <end position="180"/>
    </location>
</feature>
<dbReference type="EMBL" id="CP009247">
    <property type="protein sequence ID" value="APT88556.1"/>
    <property type="molecule type" value="Genomic_DNA"/>
</dbReference>
<evidence type="ECO:0000256" key="5">
    <source>
        <dbReference type="HAMAP-Rule" id="MF_01334"/>
    </source>
</evidence>
<evidence type="ECO:0000256" key="2">
    <source>
        <dbReference type="ARBA" id="ARBA00022884"/>
    </source>
</evidence>
<dbReference type="Gene3D" id="2.40.240.10">
    <property type="entry name" value="Ribosomal Protein L25, Chain P"/>
    <property type="match status" value="1"/>
</dbReference>
<dbReference type="CDD" id="cd00495">
    <property type="entry name" value="Ribosomal_L25_TL5_CTC"/>
    <property type="match status" value="1"/>
</dbReference>
<organism evidence="9 10">
    <name type="scientific">Corynebacterium frankenforstense DSM 45800</name>
    <dbReference type="NCBI Taxonomy" id="1437875"/>
    <lineage>
        <taxon>Bacteria</taxon>
        <taxon>Bacillati</taxon>
        <taxon>Actinomycetota</taxon>
        <taxon>Actinomycetes</taxon>
        <taxon>Mycobacteriales</taxon>
        <taxon>Corynebacteriaceae</taxon>
        <taxon>Corynebacterium</taxon>
    </lineage>
</organism>
<dbReference type="GO" id="GO:0008097">
    <property type="term" value="F:5S rRNA binding"/>
    <property type="evidence" value="ECO:0007669"/>
    <property type="project" value="InterPro"/>
</dbReference>
<dbReference type="GO" id="GO:0003735">
    <property type="term" value="F:structural constituent of ribosome"/>
    <property type="evidence" value="ECO:0007669"/>
    <property type="project" value="InterPro"/>
</dbReference>
<dbReference type="InterPro" id="IPR029751">
    <property type="entry name" value="Ribosomal_L25_dom"/>
</dbReference>
<evidence type="ECO:0000259" key="8">
    <source>
        <dbReference type="Pfam" id="PF14693"/>
    </source>
</evidence>
<dbReference type="InterPro" id="IPR020057">
    <property type="entry name" value="Ribosomal_bL25_b-dom"/>
</dbReference>
<dbReference type="STRING" id="1437875.CFRA_03865"/>
<evidence type="ECO:0000256" key="6">
    <source>
        <dbReference type="SAM" id="MobiDB-lite"/>
    </source>
</evidence>